<protein>
    <submittedName>
        <fullName evidence="4">TruB_N domain-containing protein</fullName>
    </submittedName>
</protein>
<feature type="domain" description="Pseudouridine synthase II N-terminal" evidence="2">
    <location>
        <begin position="103"/>
        <end position="232"/>
    </location>
</feature>
<dbReference type="SUPFAM" id="SSF55120">
    <property type="entry name" value="Pseudouridine synthase"/>
    <property type="match status" value="1"/>
</dbReference>
<evidence type="ECO:0000259" key="2">
    <source>
        <dbReference type="Pfam" id="PF01509"/>
    </source>
</evidence>
<reference evidence="4" key="2">
    <citation type="submission" date="2015-08" db="UniProtKB">
        <authorList>
            <consortium name="WormBaseParasite"/>
        </authorList>
    </citation>
    <scope>IDENTIFICATION</scope>
</reference>
<sequence length="357" mass="41133">MKVKLTANEIQKLLTGVFCVYKSKDTSITALKKLICKRIVDEGNEYHNINIPLIQRPIVTYHPESGAPLITGIKNQIDYTQHPLVCGFPFRVEDIKLDELNFLDNASSGVCLIAINYSDSDLSKIKEKNWSNEYKLNGQFGVQSYENLIRGKTVKTAPFSHINRSKINKLISRLHHFYRRSSFEHHNVNLDSEEAFELARKGLPKPSIPNAPIIYHLALNAFNSPYFSLKIQGVNLTDVFLRDFIFNFGVHLNSIAAPKYLRCIRVGPYTIKEALLEKNINLKNILYNILVCNDIYEKFSNVDSVAKQLTEEDLTNNDIHKKYLIEESTFSAEKEETNQEEIDDLRIPWGRYYKKIN</sequence>
<dbReference type="Gene3D" id="3.30.2350.10">
    <property type="entry name" value="Pseudouridine synthase"/>
    <property type="match status" value="1"/>
</dbReference>
<dbReference type="STRING" id="75913.A0A0K0FM12"/>
<dbReference type="GO" id="GO:0006396">
    <property type="term" value="P:RNA processing"/>
    <property type="evidence" value="ECO:0007669"/>
    <property type="project" value="InterPro"/>
</dbReference>
<comment type="similarity">
    <text evidence="1">Belongs to the pseudouridine synthase TruB family.</text>
</comment>
<name>A0A0K0FM12_STRVS</name>
<accession>A0A0K0FM12</accession>
<dbReference type="Proteomes" id="UP000035680">
    <property type="component" value="Unassembled WGS sequence"/>
</dbReference>
<proteinExistence type="inferred from homology"/>
<dbReference type="GO" id="GO:0009982">
    <property type="term" value="F:pseudouridine synthase activity"/>
    <property type="evidence" value="ECO:0007669"/>
    <property type="project" value="InterPro"/>
</dbReference>
<dbReference type="InterPro" id="IPR002501">
    <property type="entry name" value="PsdUridine_synth_N"/>
</dbReference>
<dbReference type="AlphaFoldDB" id="A0A0K0FM12"/>
<dbReference type="InterPro" id="IPR039048">
    <property type="entry name" value="Trub2"/>
</dbReference>
<dbReference type="GO" id="GO:0003723">
    <property type="term" value="F:RNA binding"/>
    <property type="evidence" value="ECO:0007669"/>
    <property type="project" value="InterPro"/>
</dbReference>
<dbReference type="PANTHER" id="PTHR13195">
    <property type="entry name" value="PSEUDOURIDINE SYNTHASE-RELATED"/>
    <property type="match status" value="1"/>
</dbReference>
<evidence type="ECO:0000313" key="3">
    <source>
        <dbReference type="Proteomes" id="UP000035680"/>
    </source>
</evidence>
<reference evidence="3" key="1">
    <citation type="submission" date="2014-07" db="EMBL/GenBank/DDBJ databases">
        <authorList>
            <person name="Martin A.A"/>
            <person name="De Silva N."/>
        </authorList>
    </citation>
    <scope>NUCLEOTIDE SEQUENCE</scope>
</reference>
<dbReference type="InterPro" id="IPR020103">
    <property type="entry name" value="PsdUridine_synth_cat_dom_sf"/>
</dbReference>
<dbReference type="PANTHER" id="PTHR13195:SF0">
    <property type="entry name" value="PSEUDOURIDYLATE SYNTHASE TRUB2, MITOCHONDRIAL"/>
    <property type="match status" value="1"/>
</dbReference>
<evidence type="ECO:0000256" key="1">
    <source>
        <dbReference type="ARBA" id="ARBA00008999"/>
    </source>
</evidence>
<keyword evidence="3" id="KW-1185">Reference proteome</keyword>
<evidence type="ECO:0000313" key="4">
    <source>
        <dbReference type="WBParaSite" id="SVE_1003900.1"/>
    </source>
</evidence>
<dbReference type="GO" id="GO:0001522">
    <property type="term" value="P:pseudouridine synthesis"/>
    <property type="evidence" value="ECO:0007669"/>
    <property type="project" value="InterPro"/>
</dbReference>
<dbReference type="WBParaSite" id="SVE_1003900.1">
    <property type="protein sequence ID" value="SVE_1003900.1"/>
    <property type="gene ID" value="SVE_1003900"/>
</dbReference>
<organism evidence="3 4">
    <name type="scientific">Strongyloides venezuelensis</name>
    <name type="common">Threadworm</name>
    <dbReference type="NCBI Taxonomy" id="75913"/>
    <lineage>
        <taxon>Eukaryota</taxon>
        <taxon>Metazoa</taxon>
        <taxon>Ecdysozoa</taxon>
        <taxon>Nematoda</taxon>
        <taxon>Chromadorea</taxon>
        <taxon>Rhabditida</taxon>
        <taxon>Tylenchina</taxon>
        <taxon>Panagrolaimomorpha</taxon>
        <taxon>Strongyloidoidea</taxon>
        <taxon>Strongyloididae</taxon>
        <taxon>Strongyloides</taxon>
    </lineage>
</organism>
<dbReference type="Pfam" id="PF01509">
    <property type="entry name" value="TruB_N"/>
    <property type="match status" value="1"/>
</dbReference>